<feature type="transmembrane region" description="Helical" evidence="4">
    <location>
        <begin position="20"/>
        <end position="45"/>
    </location>
</feature>
<dbReference type="Proteomes" id="UP000789570">
    <property type="component" value="Unassembled WGS sequence"/>
</dbReference>
<dbReference type="GO" id="GO:0005783">
    <property type="term" value="C:endoplasmic reticulum"/>
    <property type="evidence" value="ECO:0007669"/>
    <property type="project" value="TreeGrafter"/>
</dbReference>
<reference evidence="6" key="1">
    <citation type="submission" date="2021-06" db="EMBL/GenBank/DDBJ databases">
        <authorList>
            <person name="Kallberg Y."/>
            <person name="Tangrot J."/>
            <person name="Rosling A."/>
        </authorList>
    </citation>
    <scope>NUCLEOTIDE SEQUENCE</scope>
    <source>
        <strain evidence="6">UK204</strain>
    </source>
</reference>
<dbReference type="SMART" id="SM00563">
    <property type="entry name" value="PlsC"/>
    <property type="match status" value="1"/>
</dbReference>
<keyword evidence="2" id="KW-0808">Transferase</keyword>
<dbReference type="EMBL" id="CAJVPQ010000800">
    <property type="protein sequence ID" value="CAG8511142.1"/>
    <property type="molecule type" value="Genomic_DNA"/>
</dbReference>
<evidence type="ECO:0000256" key="1">
    <source>
        <dbReference type="ARBA" id="ARBA00008655"/>
    </source>
</evidence>
<dbReference type="CDD" id="cd07990">
    <property type="entry name" value="LPLAT_LCLAT1-like"/>
    <property type="match status" value="1"/>
</dbReference>
<keyword evidence="4" id="KW-0812">Transmembrane</keyword>
<feature type="transmembrane region" description="Helical" evidence="4">
    <location>
        <begin position="346"/>
        <end position="366"/>
    </location>
</feature>
<gene>
    <name evidence="6" type="ORF">FCALED_LOCUS4205</name>
</gene>
<keyword evidence="4" id="KW-0472">Membrane</keyword>
<comment type="caution">
    <text evidence="6">The sequence shown here is derived from an EMBL/GenBank/DDBJ whole genome shotgun (WGS) entry which is preliminary data.</text>
</comment>
<proteinExistence type="inferred from homology"/>
<evidence type="ECO:0000256" key="4">
    <source>
        <dbReference type="SAM" id="Phobius"/>
    </source>
</evidence>
<evidence type="ECO:0000259" key="5">
    <source>
        <dbReference type="SMART" id="SM00563"/>
    </source>
</evidence>
<dbReference type="Pfam" id="PF01553">
    <property type="entry name" value="Acyltransferase"/>
    <property type="match status" value="1"/>
</dbReference>
<organism evidence="6 7">
    <name type="scientific">Funneliformis caledonium</name>
    <dbReference type="NCBI Taxonomy" id="1117310"/>
    <lineage>
        <taxon>Eukaryota</taxon>
        <taxon>Fungi</taxon>
        <taxon>Fungi incertae sedis</taxon>
        <taxon>Mucoromycota</taxon>
        <taxon>Glomeromycotina</taxon>
        <taxon>Glomeromycetes</taxon>
        <taxon>Glomerales</taxon>
        <taxon>Glomeraceae</taxon>
        <taxon>Funneliformis</taxon>
    </lineage>
</organism>
<name>A0A9N8ZY15_9GLOM</name>
<dbReference type="PANTHER" id="PTHR10983">
    <property type="entry name" value="1-ACYLGLYCEROL-3-PHOSPHATE ACYLTRANSFERASE-RELATED"/>
    <property type="match status" value="1"/>
</dbReference>
<dbReference type="Pfam" id="PF16076">
    <property type="entry name" value="Acyltransf_C"/>
    <property type="match status" value="1"/>
</dbReference>
<dbReference type="InterPro" id="IPR032098">
    <property type="entry name" value="Acyltransf_C"/>
</dbReference>
<evidence type="ECO:0000313" key="6">
    <source>
        <dbReference type="EMBL" id="CAG8511142.1"/>
    </source>
</evidence>
<sequence>MPAQRGPQTLSFVQWFVRTAVFVVFYAGQSIALNFSQFLSLLFLWPLQNNLYHNYIKHTQRCFGILLVAINQFFAPSNFVITLDKSTEDILKQSWNGAKIDLDMPERLILIANHQIYADWVYIWVFSYLANAHGAIKIILKDSLKWLPIFGWVRIVYDYDYGMRFFQFIFLKRNWTVDKGPLSKTLSSLSASKEPLWLLIFPEGTVVSDVTRIASKKFADKVGLPDHEHVLLPRSTGLYFCTRSLHKTVDYIYDLTIGLEGVERGEFPEEIYTLLKIYFEGRYPRNIHLHIRRYAISEIPEDEDKFTAWLRQRWIEKDALLEEFYAKGHFTGYGSPRVVPMKLNSVFELAQIWYFIVPLVPLMWYFSNNLFNNKFTSSLM</sequence>
<keyword evidence="4" id="KW-1133">Transmembrane helix</keyword>
<dbReference type="GO" id="GO:0016746">
    <property type="term" value="F:acyltransferase activity"/>
    <property type="evidence" value="ECO:0007669"/>
    <property type="project" value="UniProtKB-KW"/>
</dbReference>
<dbReference type="GO" id="GO:0036149">
    <property type="term" value="P:phosphatidylinositol acyl-chain remodeling"/>
    <property type="evidence" value="ECO:0007669"/>
    <property type="project" value="TreeGrafter"/>
</dbReference>
<dbReference type="SUPFAM" id="SSF69593">
    <property type="entry name" value="Glycerol-3-phosphate (1)-acyltransferase"/>
    <property type="match status" value="1"/>
</dbReference>
<evidence type="ECO:0000256" key="3">
    <source>
        <dbReference type="ARBA" id="ARBA00023315"/>
    </source>
</evidence>
<dbReference type="InterPro" id="IPR002123">
    <property type="entry name" value="Plipid/glycerol_acylTrfase"/>
</dbReference>
<dbReference type="AlphaFoldDB" id="A0A9N8ZY15"/>
<evidence type="ECO:0000313" key="7">
    <source>
        <dbReference type="Proteomes" id="UP000789570"/>
    </source>
</evidence>
<keyword evidence="7" id="KW-1185">Reference proteome</keyword>
<keyword evidence="3" id="KW-0012">Acyltransferase</keyword>
<dbReference type="PANTHER" id="PTHR10983:SF16">
    <property type="entry name" value="LYSOCARDIOLIPIN ACYLTRANSFERASE 1"/>
    <property type="match status" value="1"/>
</dbReference>
<dbReference type="OrthoDB" id="189226at2759"/>
<comment type="similarity">
    <text evidence="1">Belongs to the 1-acyl-sn-glycerol-3-phosphate acyltransferase family.</text>
</comment>
<accession>A0A9N8ZY15</accession>
<protein>
    <submittedName>
        <fullName evidence="6">10274_t:CDS:1</fullName>
    </submittedName>
</protein>
<feature type="domain" description="Phospholipid/glycerol acyltransferase" evidence="5">
    <location>
        <begin position="108"/>
        <end position="239"/>
    </location>
</feature>
<evidence type="ECO:0000256" key="2">
    <source>
        <dbReference type="ARBA" id="ARBA00022679"/>
    </source>
</evidence>